<dbReference type="Proteomes" id="UP000078383">
    <property type="component" value="Unassembled WGS sequence"/>
</dbReference>
<dbReference type="OrthoDB" id="2067217at2"/>
<accession>A0A174ZH83</accession>
<dbReference type="InterPro" id="IPR046720">
    <property type="entry name" value="DUF6612"/>
</dbReference>
<name>A0A174ZH83_9FIRM</name>
<feature type="signal peptide" evidence="3">
    <location>
        <begin position="1"/>
        <end position="28"/>
    </location>
</feature>
<organism evidence="4 5">
    <name type="scientific">[Ruminococcus] torques</name>
    <dbReference type="NCBI Taxonomy" id="33039"/>
    <lineage>
        <taxon>Bacteria</taxon>
        <taxon>Bacillati</taxon>
        <taxon>Bacillota</taxon>
        <taxon>Clostridia</taxon>
        <taxon>Lachnospirales</taxon>
        <taxon>Lachnospiraceae</taxon>
        <taxon>Mediterraneibacter</taxon>
    </lineage>
</organism>
<dbReference type="RefSeq" id="WP_055171406.1">
    <property type="nucleotide sequence ID" value="NZ_CZBX01000003.1"/>
</dbReference>
<feature type="region of interest" description="Disordered" evidence="2">
    <location>
        <begin position="82"/>
        <end position="105"/>
    </location>
</feature>
<evidence type="ECO:0000313" key="4">
    <source>
        <dbReference type="EMBL" id="CUQ84259.1"/>
    </source>
</evidence>
<sequence>MKCKWIKKLTAGIIFLAVVGSLSGCQKAATSENLFRDIEVNMTSVESAEENQIVKLQMGDGDSAISQESNLDIEMTRNPAAVHRKGQQKTNMAGTKETQEMESYQVEEDGKTVIYSGTDEAWEKNAVEEKETSSQQTVLFDGLQNLSGAFSVSQDLATVNKEECFELTGMISGTQFQETFADTLKALLGEDSSDLSGWNLQASEDEENNEELQQKLNNIKVDCVIDLYRSNILPAKITFDLTDYLKAAGEENAQVTSYTLEVTFVSYNDTKKIKVPKAVKESAKDNGEDEAENNTDEMLEEENQEAAAEAEAAKGIQSDIEGAAPQSEELGASWNSYTVQINGKVLTLPCTIADLESTGLTLDEKSLPQEYEIEAGDYQNAWFKDASKNTIMVDLINTGNDVKEAKDCLVGGIYVEQYSLRNEDLTVIFPGGIQLGTAIDVVQAAYGEVSQHTESELVNVYNWYEDGSFYNSCEIDTNSTDGTVSMMGISRFEVKNGE</sequence>
<evidence type="ECO:0000313" key="5">
    <source>
        <dbReference type="Proteomes" id="UP000078383"/>
    </source>
</evidence>
<feature type="compositionally biased region" description="Acidic residues" evidence="2">
    <location>
        <begin position="287"/>
        <end position="304"/>
    </location>
</feature>
<feature type="coiled-coil region" evidence="1">
    <location>
        <begin position="195"/>
        <end position="222"/>
    </location>
</feature>
<protein>
    <submittedName>
        <fullName evidence="4">Uncharacterized protein</fullName>
    </submittedName>
</protein>
<feature type="chain" id="PRO_5008038746" evidence="3">
    <location>
        <begin position="29"/>
        <end position="498"/>
    </location>
</feature>
<dbReference type="Pfam" id="PF20316">
    <property type="entry name" value="DUF6612"/>
    <property type="match status" value="1"/>
</dbReference>
<evidence type="ECO:0000256" key="3">
    <source>
        <dbReference type="SAM" id="SignalP"/>
    </source>
</evidence>
<reference evidence="4 5" key="1">
    <citation type="submission" date="2015-09" db="EMBL/GenBank/DDBJ databases">
        <authorList>
            <consortium name="Pathogen Informatics"/>
        </authorList>
    </citation>
    <scope>NUCLEOTIDE SEQUENCE [LARGE SCALE GENOMIC DNA]</scope>
    <source>
        <strain evidence="4 5">2789STDY5834889</strain>
    </source>
</reference>
<evidence type="ECO:0000256" key="2">
    <source>
        <dbReference type="SAM" id="MobiDB-lite"/>
    </source>
</evidence>
<dbReference type="PROSITE" id="PS51257">
    <property type="entry name" value="PROKAR_LIPOPROTEIN"/>
    <property type="match status" value="1"/>
</dbReference>
<evidence type="ECO:0000256" key="1">
    <source>
        <dbReference type="SAM" id="Coils"/>
    </source>
</evidence>
<keyword evidence="3" id="KW-0732">Signal</keyword>
<feature type="region of interest" description="Disordered" evidence="2">
    <location>
        <begin position="276"/>
        <end position="315"/>
    </location>
</feature>
<dbReference type="AlphaFoldDB" id="A0A174ZH83"/>
<proteinExistence type="predicted"/>
<keyword evidence="1" id="KW-0175">Coiled coil</keyword>
<gene>
    <name evidence="4" type="ORF">ERS852502_00879</name>
</gene>
<dbReference type="EMBL" id="CZBX01000003">
    <property type="protein sequence ID" value="CUQ84259.1"/>
    <property type="molecule type" value="Genomic_DNA"/>
</dbReference>